<dbReference type="HAMAP" id="MF_00283">
    <property type="entry name" value="Phe_tRNA_synth_beta1"/>
    <property type="match status" value="1"/>
</dbReference>
<dbReference type="GO" id="GO:0005524">
    <property type="term" value="F:ATP binding"/>
    <property type="evidence" value="ECO:0007669"/>
    <property type="project" value="UniProtKB-UniRule"/>
</dbReference>
<dbReference type="STRING" id="1797737.A2196_05180"/>
<dbReference type="Pfam" id="PF17759">
    <property type="entry name" value="tRNA_synthFbeta"/>
    <property type="match status" value="1"/>
</dbReference>
<dbReference type="GO" id="GO:0009328">
    <property type="term" value="C:phenylalanine-tRNA ligase complex"/>
    <property type="evidence" value="ECO:0007669"/>
    <property type="project" value="TreeGrafter"/>
</dbReference>
<sequence length="681" mass="75618">MNIRIPASWLREYLKTDIALKTIANHLSLAGPAVEKIQKVENDYLLDIEVTSNRIDAFSVFGLARETHAILKGNNLKSELVKPKGLNLVLEPDTASPLTLDVIIKNRSLCPRFTAIIIDNVKIKPSPAFIRNRLEKSGIRSINNIVDISNYIMLELGQPMHTFDFDKIKGGKMILRAAIEEEKIITLDGQTRKIPAGAIVIEDEKRLIDLCGIMGGANSQISKRTKRVVLFVQAYDPLTIRKTTQNLAFRTEAAARFEKGIDLEGIIPSLSRAAYLAKLTAGAKIASELVDIANYKKEQKPVILNLAKLASYLNVKIQPEKAARILGLLGFDVKTTAQTITAQAPSWRTNDVEDDVDLIEEIARIYGYHNLSSKLPKGQIPQEINISDLESVIDLKRALKFLGLTEVMTYSIISKDLLSLAQVGENEAVKLTNPLTDQWQFMRSTILISLAQIITSNQNLQKNMEIFEVAKTYQKKEGDLPKQDLTLAVALDNANFYQIKGIVENIFEILARDIKFQKLTGNNPLFEKENSAQVKIGDTVVGTLGILSSQVTDYFKNENPVAAVEINLSAVYSLPTTAKSFRPIPKYPSVIEDISAVFEVETALAEIVSAIKESGKPLVNKVEVIDVYQNEKIGTDKKSVTLRLSYQKSSGTPTQEKVTQIRNKVISSLEKTLKAKVRTST</sequence>
<dbReference type="PROSITE" id="PS51447">
    <property type="entry name" value="FDX_ACB"/>
    <property type="match status" value="1"/>
</dbReference>
<dbReference type="SUPFAM" id="SSF54991">
    <property type="entry name" value="Anticodon-binding domain of PheRS"/>
    <property type="match status" value="1"/>
</dbReference>
<reference evidence="14 15" key="1">
    <citation type="journal article" date="2016" name="Nat. Commun.">
        <title>Thousands of microbial genomes shed light on interconnected biogeochemical processes in an aquifer system.</title>
        <authorList>
            <person name="Anantharaman K."/>
            <person name="Brown C.T."/>
            <person name="Hug L.A."/>
            <person name="Sharon I."/>
            <person name="Castelle C.J."/>
            <person name="Probst A.J."/>
            <person name="Thomas B.C."/>
            <person name="Singh A."/>
            <person name="Wilkins M.J."/>
            <person name="Karaoz U."/>
            <person name="Brodie E.L."/>
            <person name="Williams K.H."/>
            <person name="Hubbard S.S."/>
            <person name="Banfield J.F."/>
        </authorList>
    </citation>
    <scope>NUCLEOTIDE SEQUENCE [LARGE SCALE GENOMIC DNA]</scope>
</reference>
<name>A0A1F5HGK2_9BACT</name>
<dbReference type="Pfam" id="PF03147">
    <property type="entry name" value="FDX-ACB"/>
    <property type="match status" value="1"/>
</dbReference>
<dbReference type="GO" id="GO:0006432">
    <property type="term" value="P:phenylalanyl-tRNA aminoacylation"/>
    <property type="evidence" value="ECO:0007669"/>
    <property type="project" value="UniProtKB-UniRule"/>
</dbReference>
<evidence type="ECO:0000256" key="9">
    <source>
        <dbReference type="ARBA" id="ARBA00023146"/>
    </source>
</evidence>
<dbReference type="Gene3D" id="3.30.70.380">
    <property type="entry name" value="Ferrodoxin-fold anticodon-binding domain"/>
    <property type="match status" value="1"/>
</dbReference>
<evidence type="ECO:0000259" key="12">
    <source>
        <dbReference type="PROSITE" id="PS51447"/>
    </source>
</evidence>
<dbReference type="InterPro" id="IPR041616">
    <property type="entry name" value="PheRS_beta_core"/>
</dbReference>
<accession>A0A1F5HGK2</accession>
<dbReference type="NCBIfam" id="TIGR00472">
    <property type="entry name" value="pheT_bact"/>
    <property type="match status" value="1"/>
</dbReference>
<dbReference type="SUPFAM" id="SSF55681">
    <property type="entry name" value="Class II aaRS and biotin synthetases"/>
    <property type="match status" value="1"/>
</dbReference>
<evidence type="ECO:0000256" key="11">
    <source>
        <dbReference type="HAMAP-Rule" id="MF_00283"/>
    </source>
</evidence>
<evidence type="ECO:0000313" key="15">
    <source>
        <dbReference type="Proteomes" id="UP000176751"/>
    </source>
</evidence>
<feature type="binding site" evidence="11">
    <location>
        <position position="360"/>
    </location>
    <ligand>
        <name>Mg(2+)</name>
        <dbReference type="ChEBI" id="CHEBI:18420"/>
        <note>shared with alpha subunit</note>
    </ligand>
</feature>
<dbReference type="PANTHER" id="PTHR10947">
    <property type="entry name" value="PHENYLALANYL-TRNA SYNTHETASE BETA CHAIN AND LEUCINE-RICH REPEAT-CONTAINING PROTEIN 47"/>
    <property type="match status" value="1"/>
</dbReference>
<dbReference type="PROSITE" id="PS51483">
    <property type="entry name" value="B5"/>
    <property type="match status" value="1"/>
</dbReference>
<comment type="similarity">
    <text evidence="1 11">Belongs to the phenylalanyl-tRNA synthetase beta subunit family. Type 1 subfamily.</text>
</comment>
<evidence type="ECO:0000313" key="14">
    <source>
        <dbReference type="EMBL" id="OGE03165.1"/>
    </source>
</evidence>
<protein>
    <recommendedName>
        <fullName evidence="11">Phenylalanine--tRNA ligase beta subunit</fullName>
        <ecNumber evidence="11">6.1.1.20</ecNumber>
    </recommendedName>
    <alternativeName>
        <fullName evidence="11">Phenylalanyl-tRNA synthetase beta subunit</fullName>
        <shortName evidence="11">PheRS</shortName>
    </alternativeName>
</protein>
<dbReference type="InterPro" id="IPR020825">
    <property type="entry name" value="Phe-tRNA_synthase-like_B3/B4"/>
</dbReference>
<comment type="caution">
    <text evidence="14">The sequence shown here is derived from an EMBL/GenBank/DDBJ whole genome shotgun (WGS) entry which is preliminary data.</text>
</comment>
<dbReference type="GO" id="GO:0003723">
    <property type="term" value="F:RNA binding"/>
    <property type="evidence" value="ECO:0007669"/>
    <property type="project" value="InterPro"/>
</dbReference>
<dbReference type="SUPFAM" id="SSF46955">
    <property type="entry name" value="Putative DNA-binding domain"/>
    <property type="match status" value="2"/>
</dbReference>
<dbReference type="Gene3D" id="3.30.56.10">
    <property type="match status" value="2"/>
</dbReference>
<feature type="binding site" evidence="11">
    <location>
        <position position="357"/>
    </location>
    <ligand>
        <name>Mg(2+)</name>
        <dbReference type="ChEBI" id="CHEBI:18420"/>
        <note>shared with alpha subunit</note>
    </ligand>
</feature>
<gene>
    <name evidence="11" type="primary">pheT</name>
    <name evidence="14" type="ORF">A2196_05180</name>
</gene>
<evidence type="ECO:0000256" key="5">
    <source>
        <dbReference type="ARBA" id="ARBA00022741"/>
    </source>
</evidence>
<dbReference type="GO" id="GO:0000287">
    <property type="term" value="F:magnesium ion binding"/>
    <property type="evidence" value="ECO:0007669"/>
    <property type="project" value="UniProtKB-UniRule"/>
</dbReference>
<dbReference type="Pfam" id="PF03483">
    <property type="entry name" value="B3_4"/>
    <property type="match status" value="1"/>
</dbReference>
<dbReference type="InterPro" id="IPR009061">
    <property type="entry name" value="DNA-bd_dom_put_sf"/>
</dbReference>
<dbReference type="AlphaFoldDB" id="A0A1F5HGK2"/>
<feature type="domain" description="B5" evidence="13">
    <location>
        <begin position="297"/>
        <end position="373"/>
    </location>
</feature>
<keyword evidence="9 11" id="KW-0030">Aminoacyl-tRNA synthetase</keyword>
<dbReference type="InterPro" id="IPR005146">
    <property type="entry name" value="B3/B4_tRNA-bd"/>
</dbReference>
<keyword evidence="3 11" id="KW-0436">Ligase</keyword>
<dbReference type="InterPro" id="IPR036690">
    <property type="entry name" value="Fdx_antiC-bd_sf"/>
</dbReference>
<dbReference type="Proteomes" id="UP000176751">
    <property type="component" value="Unassembled WGS sequence"/>
</dbReference>
<comment type="cofactor">
    <cofactor evidence="11">
        <name>Mg(2+)</name>
        <dbReference type="ChEBI" id="CHEBI:18420"/>
    </cofactor>
    <text evidence="11">Binds 2 magnesium ions per tetramer.</text>
</comment>
<dbReference type="SMART" id="SM00873">
    <property type="entry name" value="B3_4"/>
    <property type="match status" value="1"/>
</dbReference>
<dbReference type="Gene3D" id="3.50.40.10">
    <property type="entry name" value="Phenylalanyl-trna Synthetase, Chain B, domain 3"/>
    <property type="match status" value="1"/>
</dbReference>
<dbReference type="InterPro" id="IPR045060">
    <property type="entry name" value="Phe-tRNA-ligase_IIc_bsu"/>
</dbReference>
<evidence type="ECO:0000256" key="7">
    <source>
        <dbReference type="ARBA" id="ARBA00022842"/>
    </source>
</evidence>
<dbReference type="GO" id="GO:0004826">
    <property type="term" value="F:phenylalanine-tRNA ligase activity"/>
    <property type="evidence" value="ECO:0007669"/>
    <property type="project" value="UniProtKB-UniRule"/>
</dbReference>
<keyword evidence="7 11" id="KW-0460">Magnesium</keyword>
<dbReference type="InterPro" id="IPR045864">
    <property type="entry name" value="aa-tRNA-synth_II/BPL/LPL"/>
</dbReference>
<comment type="subcellular location">
    <subcellularLocation>
        <location evidence="11">Cytoplasm</location>
    </subcellularLocation>
</comment>
<organism evidence="14 15">
    <name type="scientific">Candidatus Curtissbacteria bacterium RIFOXYA1_FULL_41_14</name>
    <dbReference type="NCBI Taxonomy" id="1797737"/>
    <lineage>
        <taxon>Bacteria</taxon>
        <taxon>Candidatus Curtissiibacteriota</taxon>
    </lineage>
</organism>
<keyword evidence="11" id="KW-0963">Cytoplasm</keyword>
<evidence type="ECO:0000256" key="2">
    <source>
        <dbReference type="ARBA" id="ARBA00011209"/>
    </source>
</evidence>
<proteinExistence type="inferred from homology"/>
<keyword evidence="6 11" id="KW-0067">ATP-binding</keyword>
<comment type="catalytic activity">
    <reaction evidence="10 11">
        <text>tRNA(Phe) + L-phenylalanine + ATP = L-phenylalanyl-tRNA(Phe) + AMP + diphosphate + H(+)</text>
        <dbReference type="Rhea" id="RHEA:19413"/>
        <dbReference type="Rhea" id="RHEA-COMP:9668"/>
        <dbReference type="Rhea" id="RHEA-COMP:9699"/>
        <dbReference type="ChEBI" id="CHEBI:15378"/>
        <dbReference type="ChEBI" id="CHEBI:30616"/>
        <dbReference type="ChEBI" id="CHEBI:33019"/>
        <dbReference type="ChEBI" id="CHEBI:58095"/>
        <dbReference type="ChEBI" id="CHEBI:78442"/>
        <dbReference type="ChEBI" id="CHEBI:78531"/>
        <dbReference type="ChEBI" id="CHEBI:456215"/>
        <dbReference type="EC" id="6.1.1.20"/>
    </reaction>
</comment>
<dbReference type="InterPro" id="IPR004532">
    <property type="entry name" value="Phe-tRNA-ligase_IIc_bsu_bact"/>
</dbReference>
<evidence type="ECO:0000256" key="4">
    <source>
        <dbReference type="ARBA" id="ARBA00022723"/>
    </source>
</evidence>
<comment type="subunit">
    <text evidence="2 11">Tetramer of two alpha and two beta subunits.</text>
</comment>
<dbReference type="PANTHER" id="PTHR10947:SF0">
    <property type="entry name" value="PHENYLALANINE--TRNA LIGASE BETA SUBUNIT"/>
    <property type="match status" value="1"/>
</dbReference>
<dbReference type="InterPro" id="IPR005147">
    <property type="entry name" value="tRNA_synthase_B5-dom"/>
</dbReference>
<evidence type="ECO:0000256" key="1">
    <source>
        <dbReference type="ARBA" id="ARBA00008653"/>
    </source>
</evidence>
<dbReference type="SMART" id="SM00896">
    <property type="entry name" value="FDX-ACB"/>
    <property type="match status" value="1"/>
</dbReference>
<evidence type="ECO:0000259" key="13">
    <source>
        <dbReference type="PROSITE" id="PS51483"/>
    </source>
</evidence>
<dbReference type="CDD" id="cd00769">
    <property type="entry name" value="PheRS_beta_core"/>
    <property type="match status" value="1"/>
</dbReference>
<dbReference type="SUPFAM" id="SSF56037">
    <property type="entry name" value="PheT/TilS domain"/>
    <property type="match status" value="1"/>
</dbReference>
<dbReference type="Pfam" id="PF03484">
    <property type="entry name" value="B5"/>
    <property type="match status" value="1"/>
</dbReference>
<feature type="binding site" evidence="11">
    <location>
        <position position="361"/>
    </location>
    <ligand>
        <name>Mg(2+)</name>
        <dbReference type="ChEBI" id="CHEBI:18420"/>
        <note>shared with alpha subunit</note>
    </ligand>
</feature>
<dbReference type="SMART" id="SM00874">
    <property type="entry name" value="B5"/>
    <property type="match status" value="1"/>
</dbReference>
<keyword evidence="5 11" id="KW-0547">Nucleotide-binding</keyword>
<dbReference type="EMBL" id="MFCA01000002">
    <property type="protein sequence ID" value="OGE03165.1"/>
    <property type="molecule type" value="Genomic_DNA"/>
</dbReference>
<feature type="domain" description="FDX-ACB" evidence="12">
    <location>
        <begin position="585"/>
        <end position="678"/>
    </location>
</feature>
<keyword evidence="8 11" id="KW-0648">Protein biosynthesis</keyword>
<dbReference type="InterPro" id="IPR005121">
    <property type="entry name" value="Fdx_antiC-bd"/>
</dbReference>
<keyword evidence="4 11" id="KW-0479">Metal-binding</keyword>
<evidence type="ECO:0000256" key="8">
    <source>
        <dbReference type="ARBA" id="ARBA00022917"/>
    </source>
</evidence>
<evidence type="ECO:0000256" key="3">
    <source>
        <dbReference type="ARBA" id="ARBA00022598"/>
    </source>
</evidence>
<dbReference type="Gene3D" id="3.30.930.10">
    <property type="entry name" value="Bira Bifunctional Protein, Domain 2"/>
    <property type="match status" value="1"/>
</dbReference>
<feature type="binding site" evidence="11">
    <location>
        <position position="351"/>
    </location>
    <ligand>
        <name>Mg(2+)</name>
        <dbReference type="ChEBI" id="CHEBI:18420"/>
        <note>shared with alpha subunit</note>
    </ligand>
</feature>
<evidence type="ECO:0000256" key="6">
    <source>
        <dbReference type="ARBA" id="ARBA00022840"/>
    </source>
</evidence>
<dbReference type="EC" id="6.1.1.20" evidence="11"/>
<evidence type="ECO:0000256" key="10">
    <source>
        <dbReference type="ARBA" id="ARBA00049255"/>
    </source>
</evidence>